<name>A0A2S4LT30_9BURK</name>
<dbReference type="InterPro" id="IPR011006">
    <property type="entry name" value="CheY-like_superfamily"/>
</dbReference>
<dbReference type="Gene3D" id="3.40.50.2300">
    <property type="match status" value="1"/>
</dbReference>
<keyword evidence="1" id="KW-0238">DNA-binding</keyword>
<dbReference type="GO" id="GO:0032993">
    <property type="term" value="C:protein-DNA complex"/>
    <property type="evidence" value="ECO:0007669"/>
    <property type="project" value="TreeGrafter"/>
</dbReference>
<evidence type="ECO:0000259" key="4">
    <source>
        <dbReference type="PROSITE" id="PS50930"/>
    </source>
</evidence>
<feature type="domain" description="HTH LytTR-type" evidence="4">
    <location>
        <begin position="167"/>
        <end position="269"/>
    </location>
</feature>
<dbReference type="PROSITE" id="PS50930">
    <property type="entry name" value="HTH_LYTTR"/>
    <property type="match status" value="1"/>
</dbReference>
<sequence length="269" mass="29437">MQATALIAEDEPLLAAHLQAELQRLWPELRVVATVGDGASAVRESLALGPDIVFLDIRMPGMNGLDAAQALAEDWPDGATAGAPPLIVFVTAYDEYAVRAFERAALDYVLKPVQTERLARTCERLQAALARRGAGPDKLEPLVEQLRGLLGIANEGAAPGTEPLRMIQASAGNTITMIPVDDVLYFESADKYVRVVTTEREHLIRLSLRDLLQRLDAQAFWQIHRGTVVRAQAIASASRDEAGKLTLRLHGHEARLVVSRLYADRFKGM</sequence>
<dbReference type="SUPFAM" id="SSF52172">
    <property type="entry name" value="CheY-like"/>
    <property type="match status" value="1"/>
</dbReference>
<evidence type="ECO:0000256" key="1">
    <source>
        <dbReference type="ARBA" id="ARBA00023125"/>
    </source>
</evidence>
<organism evidence="5 6">
    <name type="scientific">Paraburkholderia eburnea</name>
    <dbReference type="NCBI Taxonomy" id="1189126"/>
    <lineage>
        <taxon>Bacteria</taxon>
        <taxon>Pseudomonadati</taxon>
        <taxon>Pseudomonadota</taxon>
        <taxon>Betaproteobacteria</taxon>
        <taxon>Burkholderiales</taxon>
        <taxon>Burkholderiaceae</taxon>
        <taxon>Paraburkholderia</taxon>
    </lineage>
</organism>
<proteinExistence type="predicted"/>
<feature type="domain" description="Response regulatory" evidence="3">
    <location>
        <begin position="4"/>
        <end position="126"/>
    </location>
</feature>
<evidence type="ECO:0000313" key="6">
    <source>
        <dbReference type="Proteomes" id="UP000237381"/>
    </source>
</evidence>
<dbReference type="InterPro" id="IPR039420">
    <property type="entry name" value="WalR-like"/>
</dbReference>
<feature type="modified residue" description="4-aspartylphosphate" evidence="2">
    <location>
        <position position="56"/>
    </location>
</feature>
<dbReference type="OrthoDB" id="236568at2"/>
<dbReference type="GO" id="GO:0000156">
    <property type="term" value="F:phosphorelay response regulator activity"/>
    <property type="evidence" value="ECO:0007669"/>
    <property type="project" value="TreeGrafter"/>
</dbReference>
<dbReference type="AlphaFoldDB" id="A0A2S4LT30"/>
<dbReference type="SMART" id="SM00850">
    <property type="entry name" value="LytTR"/>
    <property type="match status" value="1"/>
</dbReference>
<gene>
    <name evidence="5" type="ORF">B0G62_1316</name>
</gene>
<accession>A0A2S4LT30</accession>
<dbReference type="EMBL" id="PQGA01000031">
    <property type="protein sequence ID" value="POR45590.1"/>
    <property type="molecule type" value="Genomic_DNA"/>
</dbReference>
<dbReference type="PANTHER" id="PTHR48111">
    <property type="entry name" value="REGULATOR OF RPOS"/>
    <property type="match status" value="1"/>
</dbReference>
<dbReference type="GO" id="GO:0006355">
    <property type="term" value="P:regulation of DNA-templated transcription"/>
    <property type="evidence" value="ECO:0007669"/>
    <property type="project" value="TreeGrafter"/>
</dbReference>
<comment type="caution">
    <text evidence="5">The sequence shown here is derived from an EMBL/GenBank/DDBJ whole genome shotgun (WGS) entry which is preliminary data.</text>
</comment>
<evidence type="ECO:0000313" key="5">
    <source>
        <dbReference type="EMBL" id="POR45590.1"/>
    </source>
</evidence>
<dbReference type="InterPro" id="IPR001789">
    <property type="entry name" value="Sig_transdc_resp-reg_receiver"/>
</dbReference>
<dbReference type="Proteomes" id="UP000237381">
    <property type="component" value="Unassembled WGS sequence"/>
</dbReference>
<keyword evidence="6" id="KW-1185">Reference proteome</keyword>
<evidence type="ECO:0000256" key="2">
    <source>
        <dbReference type="PROSITE-ProRule" id="PRU00169"/>
    </source>
</evidence>
<dbReference type="PANTHER" id="PTHR48111:SF69">
    <property type="entry name" value="RESPONSE REGULATOR RECEIVER"/>
    <property type="match status" value="1"/>
</dbReference>
<dbReference type="Pfam" id="PF00072">
    <property type="entry name" value="Response_reg"/>
    <property type="match status" value="1"/>
</dbReference>
<dbReference type="GO" id="GO:0005829">
    <property type="term" value="C:cytosol"/>
    <property type="evidence" value="ECO:0007669"/>
    <property type="project" value="TreeGrafter"/>
</dbReference>
<dbReference type="PROSITE" id="PS50110">
    <property type="entry name" value="RESPONSE_REGULATORY"/>
    <property type="match status" value="1"/>
</dbReference>
<dbReference type="SMART" id="SM00448">
    <property type="entry name" value="REC"/>
    <property type="match status" value="1"/>
</dbReference>
<protein>
    <submittedName>
        <fullName evidence="5">LytTR family two component transcriptional regulator</fullName>
    </submittedName>
</protein>
<dbReference type="RefSeq" id="WP_103707695.1">
    <property type="nucleotide sequence ID" value="NZ_PQGA01000031.1"/>
</dbReference>
<dbReference type="GO" id="GO:0000976">
    <property type="term" value="F:transcription cis-regulatory region binding"/>
    <property type="evidence" value="ECO:0007669"/>
    <property type="project" value="TreeGrafter"/>
</dbReference>
<keyword evidence="2" id="KW-0597">Phosphoprotein</keyword>
<dbReference type="Gene3D" id="2.40.50.1020">
    <property type="entry name" value="LytTr DNA-binding domain"/>
    <property type="match status" value="1"/>
</dbReference>
<dbReference type="InterPro" id="IPR007492">
    <property type="entry name" value="LytTR_DNA-bd_dom"/>
</dbReference>
<dbReference type="Pfam" id="PF04397">
    <property type="entry name" value="LytTR"/>
    <property type="match status" value="1"/>
</dbReference>
<reference evidence="5 6" key="1">
    <citation type="submission" date="2018-01" db="EMBL/GenBank/DDBJ databases">
        <title>Genomic Encyclopedia of Type Strains, Phase III (KMG-III): the genomes of soil and plant-associated and newly described type strains.</title>
        <authorList>
            <person name="Whitman W."/>
        </authorList>
    </citation>
    <scope>NUCLEOTIDE SEQUENCE [LARGE SCALE GENOMIC DNA]</scope>
    <source>
        <strain evidence="5 6">JCM 18070</strain>
    </source>
</reference>
<evidence type="ECO:0000259" key="3">
    <source>
        <dbReference type="PROSITE" id="PS50110"/>
    </source>
</evidence>